<sequence length="145" mass="15555">MSVDAAKEGFFKADHFAVAGASKDPSKIGNKVMKWYKAHGFEPIPIHPKEVSIEGASTISSVFDIYEPKTTSVSIITPPHVSINIVKTALLELDVAGIWLQPGAENAELQQYIDTMPDELKNRVVIGGPCILVEGAALAKAQGKL</sequence>
<accession>A0A0P1BBU5</accession>
<feature type="domain" description="CoA-binding" evidence="1">
    <location>
        <begin position="15"/>
        <end position="135"/>
    </location>
</feature>
<dbReference type="EMBL" id="CCYA01000181">
    <property type="protein sequence ID" value="CEH12756.1"/>
    <property type="molecule type" value="Genomic_DNA"/>
</dbReference>
<keyword evidence="3" id="KW-1185">Reference proteome</keyword>
<dbReference type="Pfam" id="PF13380">
    <property type="entry name" value="CoA_binding_2"/>
    <property type="match status" value="1"/>
</dbReference>
<dbReference type="AlphaFoldDB" id="A0A0P1BBU5"/>
<dbReference type="InterPro" id="IPR036291">
    <property type="entry name" value="NAD(P)-bd_dom_sf"/>
</dbReference>
<evidence type="ECO:0000313" key="3">
    <source>
        <dbReference type="Proteomes" id="UP000054845"/>
    </source>
</evidence>
<organism evidence="2 3">
    <name type="scientific">Ceraceosorus bombacis</name>
    <dbReference type="NCBI Taxonomy" id="401625"/>
    <lineage>
        <taxon>Eukaryota</taxon>
        <taxon>Fungi</taxon>
        <taxon>Dikarya</taxon>
        <taxon>Basidiomycota</taxon>
        <taxon>Ustilaginomycotina</taxon>
        <taxon>Exobasidiomycetes</taxon>
        <taxon>Ceraceosorales</taxon>
        <taxon>Ceraceosoraceae</taxon>
        <taxon>Ceraceosorus</taxon>
    </lineage>
</organism>
<name>A0A0P1BBU5_9BASI</name>
<dbReference type="InterPro" id="IPR003781">
    <property type="entry name" value="CoA-bd"/>
</dbReference>
<protein>
    <submittedName>
        <fullName evidence="2">NAD(P)-binding domain</fullName>
    </submittedName>
</protein>
<dbReference type="STRING" id="401625.A0A0P1BBU5"/>
<dbReference type="Gene3D" id="3.40.50.720">
    <property type="entry name" value="NAD(P)-binding Rossmann-like Domain"/>
    <property type="match status" value="1"/>
</dbReference>
<dbReference type="PANTHER" id="PTHR33303">
    <property type="entry name" value="CYTOPLASMIC PROTEIN-RELATED"/>
    <property type="match status" value="1"/>
</dbReference>
<evidence type="ECO:0000313" key="2">
    <source>
        <dbReference type="EMBL" id="CEH12756.1"/>
    </source>
</evidence>
<dbReference type="Proteomes" id="UP000054845">
    <property type="component" value="Unassembled WGS sequence"/>
</dbReference>
<proteinExistence type="predicted"/>
<dbReference type="OrthoDB" id="5138418at2759"/>
<reference evidence="3" key="1">
    <citation type="submission" date="2014-09" db="EMBL/GenBank/DDBJ databases">
        <authorList>
            <person name="Sharma Rahul"/>
            <person name="Thines Marco"/>
        </authorList>
    </citation>
    <scope>NUCLEOTIDE SEQUENCE [LARGE SCALE GENOMIC DNA]</scope>
</reference>
<dbReference type="SUPFAM" id="SSF51735">
    <property type="entry name" value="NAD(P)-binding Rossmann-fold domains"/>
    <property type="match status" value="1"/>
</dbReference>
<evidence type="ECO:0000259" key="1">
    <source>
        <dbReference type="Pfam" id="PF13380"/>
    </source>
</evidence>
<dbReference type="PANTHER" id="PTHR33303:SF2">
    <property type="entry name" value="COA-BINDING DOMAIN-CONTAINING PROTEIN"/>
    <property type="match status" value="1"/>
</dbReference>